<dbReference type="NCBIfam" id="TIGR00219">
    <property type="entry name" value="mreC"/>
    <property type="match status" value="1"/>
</dbReference>
<dbReference type="InterPro" id="IPR042177">
    <property type="entry name" value="Cell/Rod_1"/>
</dbReference>
<dbReference type="Pfam" id="PF04085">
    <property type="entry name" value="MreC"/>
    <property type="match status" value="1"/>
</dbReference>
<dbReference type="InterPro" id="IPR055342">
    <property type="entry name" value="MreC_beta-barrel_core"/>
</dbReference>
<dbReference type="PANTHER" id="PTHR34138">
    <property type="entry name" value="CELL SHAPE-DETERMINING PROTEIN MREC"/>
    <property type="match status" value="1"/>
</dbReference>
<protein>
    <recommendedName>
        <fullName evidence="2 5">Cell shape-determining protein MreC</fullName>
    </recommendedName>
    <alternativeName>
        <fullName evidence="4 5">Cell shape protein MreC</fullName>
    </alternativeName>
</protein>
<comment type="caution">
    <text evidence="7">The sequence shown here is derived from an EMBL/GenBank/DDBJ whole genome shotgun (WGS) entry which is preliminary data.</text>
</comment>
<dbReference type="EMBL" id="NDHY01000005">
    <property type="protein sequence ID" value="RII00255.1"/>
    <property type="molecule type" value="Genomic_DNA"/>
</dbReference>
<dbReference type="GO" id="GO:0005886">
    <property type="term" value="C:plasma membrane"/>
    <property type="evidence" value="ECO:0007669"/>
    <property type="project" value="TreeGrafter"/>
</dbReference>
<evidence type="ECO:0000259" key="6">
    <source>
        <dbReference type="Pfam" id="PF04085"/>
    </source>
</evidence>
<dbReference type="PIRSF" id="PIRSF038471">
    <property type="entry name" value="MreC"/>
    <property type="match status" value="1"/>
</dbReference>
<evidence type="ECO:0000256" key="2">
    <source>
        <dbReference type="ARBA" id="ARBA00013855"/>
    </source>
</evidence>
<comment type="function">
    <text evidence="5">Involved in formation and maintenance of cell shape.</text>
</comment>
<evidence type="ECO:0000313" key="7">
    <source>
        <dbReference type="EMBL" id="RII00255.1"/>
    </source>
</evidence>
<dbReference type="AlphaFoldDB" id="A0A399FV43"/>
<dbReference type="Proteomes" id="UP000266287">
    <property type="component" value="Unassembled WGS sequence"/>
</dbReference>
<dbReference type="GO" id="GO:0008360">
    <property type="term" value="P:regulation of cell shape"/>
    <property type="evidence" value="ECO:0007669"/>
    <property type="project" value="UniProtKB-KW"/>
</dbReference>
<organism evidence="7 8">
    <name type="scientific">candidate division NPL-UPA2 bacterium Unc8</name>
    <dbReference type="NCBI Taxonomy" id="1980939"/>
    <lineage>
        <taxon>Bacteria</taxon>
    </lineage>
</organism>
<evidence type="ECO:0000256" key="5">
    <source>
        <dbReference type="PIRNR" id="PIRNR038471"/>
    </source>
</evidence>
<dbReference type="Gene3D" id="2.40.10.340">
    <property type="entry name" value="Rod shape-determining protein MreC, domain 1"/>
    <property type="match status" value="1"/>
</dbReference>
<reference evidence="7 8" key="1">
    <citation type="submission" date="2018-08" db="EMBL/GenBank/DDBJ databases">
        <title>Draft genome of candidate division NPL-UPA2 bacterium Unc8 that adapted to ultra-basic serpentinizing groundwater.</title>
        <authorList>
            <person name="Ishii S."/>
            <person name="Suzuki S."/>
            <person name="Nealson K.H."/>
        </authorList>
    </citation>
    <scope>NUCLEOTIDE SEQUENCE [LARGE SCALE GENOMIC DNA]</scope>
    <source>
        <strain evidence="7">Unc8</strain>
    </source>
</reference>
<evidence type="ECO:0000313" key="8">
    <source>
        <dbReference type="Proteomes" id="UP000266287"/>
    </source>
</evidence>
<evidence type="ECO:0000256" key="1">
    <source>
        <dbReference type="ARBA" id="ARBA00009369"/>
    </source>
</evidence>
<feature type="domain" description="Rod shape-determining protein MreC beta-barrel core" evidence="6">
    <location>
        <begin position="123"/>
        <end position="269"/>
    </location>
</feature>
<gene>
    <name evidence="7" type="primary">mreC</name>
    <name evidence="7" type="ORF">B9J77_02925</name>
</gene>
<accession>A0A399FV43</accession>
<proteinExistence type="inferred from homology"/>
<evidence type="ECO:0000256" key="3">
    <source>
        <dbReference type="ARBA" id="ARBA00022960"/>
    </source>
</evidence>
<name>A0A399FV43_UNCN2</name>
<dbReference type="InterPro" id="IPR042175">
    <property type="entry name" value="Cell/Rod_MreC_2"/>
</dbReference>
<keyword evidence="3 5" id="KW-0133">Cell shape</keyword>
<dbReference type="InterPro" id="IPR007221">
    <property type="entry name" value="MreC"/>
</dbReference>
<comment type="similarity">
    <text evidence="1 5">Belongs to the MreC family.</text>
</comment>
<dbReference type="Gene3D" id="2.40.10.350">
    <property type="entry name" value="Rod shape-determining protein MreC, domain 2"/>
    <property type="match status" value="1"/>
</dbReference>
<dbReference type="PANTHER" id="PTHR34138:SF1">
    <property type="entry name" value="CELL SHAPE-DETERMINING PROTEIN MREC"/>
    <property type="match status" value="1"/>
</dbReference>
<sequence>MRVILHRKLAIPLILIFLSLVIATIDFRRGIASPAFTLSFFSPIQQRITTSVQWFLNIRERVFMRFDLVDEREKLIRDIKLLQFRVAMLEEVRLENIRLKRLLQFKEREEFSELLGRTVSARVIGRDPVNWYQALFIDRGKDDGVTAGMPVINYEGIVGYISEVGFSAAKVRLILSNDVSVGAIVQRIRAKGVVTGKGGATGLCKMIYLPIDADIREEDIVVSSGVGGKYPSGIRLGSVLSVVKEDYFQRAIIFPAVDFSKLEEVLVLKEK</sequence>
<evidence type="ECO:0000256" key="4">
    <source>
        <dbReference type="ARBA" id="ARBA00032089"/>
    </source>
</evidence>